<organism evidence="1 2">
    <name type="scientific">Scleromatobacter humisilvae</name>
    <dbReference type="NCBI Taxonomy" id="2897159"/>
    <lineage>
        <taxon>Bacteria</taxon>
        <taxon>Pseudomonadati</taxon>
        <taxon>Pseudomonadota</taxon>
        <taxon>Betaproteobacteria</taxon>
        <taxon>Burkholderiales</taxon>
        <taxon>Sphaerotilaceae</taxon>
        <taxon>Scleromatobacter</taxon>
    </lineage>
</organism>
<protein>
    <recommendedName>
        <fullName evidence="3">HNH endonuclease</fullName>
    </recommendedName>
</protein>
<dbReference type="AlphaFoldDB" id="A0A9X1YJW9"/>
<evidence type="ECO:0008006" key="3">
    <source>
        <dbReference type="Google" id="ProtNLM"/>
    </source>
</evidence>
<reference evidence="1" key="1">
    <citation type="submission" date="2021-11" db="EMBL/GenBank/DDBJ databases">
        <title>BS-T2-15 a new species belonging to the Comamonadaceae family isolated from the soil of a French oak forest.</title>
        <authorList>
            <person name="Mieszkin S."/>
            <person name="Alain K."/>
        </authorList>
    </citation>
    <scope>NUCLEOTIDE SEQUENCE</scope>
    <source>
        <strain evidence="1">BS-T2-15</strain>
    </source>
</reference>
<proteinExistence type="predicted"/>
<sequence>MTAPLLIELVPKSAHGVNLRSAGTKSQWRAIKELTVRLACGRCEICNAPPIKEHPLETHEVWRWDVATSRQVLVRTIALCWLCHLAKHPGMADKLRLTERMHRHVMRVNGWTGEELVHHTKASLREWVEFSFVRWSFEPDLAAVLADLKAKALVQT</sequence>
<comment type="caution">
    <text evidence="1">The sequence shown here is derived from an EMBL/GenBank/DDBJ whole genome shotgun (WGS) entry which is preliminary data.</text>
</comment>
<dbReference type="RefSeq" id="WP_275683305.1">
    <property type="nucleotide sequence ID" value="NZ_JAJLJH010000004.1"/>
</dbReference>
<dbReference type="Proteomes" id="UP001139353">
    <property type="component" value="Unassembled WGS sequence"/>
</dbReference>
<dbReference type="EMBL" id="JAJLJH010000004">
    <property type="protein sequence ID" value="MCK9687266.1"/>
    <property type="molecule type" value="Genomic_DNA"/>
</dbReference>
<gene>
    <name evidence="1" type="ORF">LPC04_16290</name>
</gene>
<keyword evidence="2" id="KW-1185">Reference proteome</keyword>
<name>A0A9X1YJW9_9BURK</name>
<evidence type="ECO:0000313" key="2">
    <source>
        <dbReference type="Proteomes" id="UP001139353"/>
    </source>
</evidence>
<evidence type="ECO:0000313" key="1">
    <source>
        <dbReference type="EMBL" id="MCK9687266.1"/>
    </source>
</evidence>
<accession>A0A9X1YJW9</accession>